<evidence type="ECO:0000259" key="2">
    <source>
        <dbReference type="Pfam" id="PF00535"/>
    </source>
</evidence>
<dbReference type="InterPro" id="IPR050256">
    <property type="entry name" value="Glycosyltransferase_2"/>
</dbReference>
<keyword evidence="4" id="KW-1185">Reference proteome</keyword>
<reference evidence="3 4" key="1">
    <citation type="submission" date="2019-02" db="EMBL/GenBank/DDBJ databases">
        <title>Deep-cultivation of Planctomycetes and their phenomic and genomic characterization uncovers novel biology.</title>
        <authorList>
            <person name="Wiegand S."/>
            <person name="Jogler M."/>
            <person name="Boedeker C."/>
            <person name="Pinto D."/>
            <person name="Vollmers J."/>
            <person name="Rivas-Marin E."/>
            <person name="Kohn T."/>
            <person name="Peeters S.H."/>
            <person name="Heuer A."/>
            <person name="Rast P."/>
            <person name="Oberbeckmann S."/>
            <person name="Bunk B."/>
            <person name="Jeske O."/>
            <person name="Meyerdierks A."/>
            <person name="Storesund J.E."/>
            <person name="Kallscheuer N."/>
            <person name="Luecker S."/>
            <person name="Lage O.M."/>
            <person name="Pohl T."/>
            <person name="Merkel B.J."/>
            <person name="Hornburger P."/>
            <person name="Mueller R.-W."/>
            <person name="Bruemmer F."/>
            <person name="Labrenz M."/>
            <person name="Spormann A.M."/>
            <person name="Op Den Camp H."/>
            <person name="Overmann J."/>
            <person name="Amann R."/>
            <person name="Jetten M.S.M."/>
            <person name="Mascher T."/>
            <person name="Medema M.H."/>
            <person name="Devos D.P."/>
            <person name="Kaster A.-K."/>
            <person name="Ovreas L."/>
            <person name="Rohde M."/>
            <person name="Galperin M.Y."/>
            <person name="Jogler C."/>
        </authorList>
    </citation>
    <scope>NUCLEOTIDE SEQUENCE [LARGE SCALE GENOMIC DNA]</scope>
    <source>
        <strain evidence="3 4">Pla22</strain>
    </source>
</reference>
<dbReference type="AlphaFoldDB" id="A0A5C5WS35"/>
<feature type="domain" description="Glycosyltransferase 2-like" evidence="2">
    <location>
        <begin position="4"/>
        <end position="130"/>
    </location>
</feature>
<keyword evidence="1" id="KW-0472">Membrane</keyword>
<feature type="transmembrane region" description="Helical" evidence="1">
    <location>
        <begin position="265"/>
        <end position="288"/>
    </location>
</feature>
<dbReference type="PANTHER" id="PTHR48090">
    <property type="entry name" value="UNDECAPRENYL-PHOSPHATE 4-DEOXY-4-FORMAMIDO-L-ARABINOSE TRANSFERASE-RELATED"/>
    <property type="match status" value="1"/>
</dbReference>
<dbReference type="InterPro" id="IPR029044">
    <property type="entry name" value="Nucleotide-diphossugar_trans"/>
</dbReference>
<dbReference type="EMBL" id="SJPI01000001">
    <property type="protein sequence ID" value="TWT53407.1"/>
    <property type="molecule type" value="Genomic_DNA"/>
</dbReference>
<dbReference type="Pfam" id="PF00535">
    <property type="entry name" value="Glycos_transf_2"/>
    <property type="match status" value="1"/>
</dbReference>
<dbReference type="Proteomes" id="UP000316598">
    <property type="component" value="Unassembled WGS sequence"/>
</dbReference>
<keyword evidence="3" id="KW-0808">Transferase</keyword>
<accession>A0A5C5WS35</accession>
<organism evidence="3 4">
    <name type="scientific">Rubripirellula amarantea</name>
    <dbReference type="NCBI Taxonomy" id="2527999"/>
    <lineage>
        <taxon>Bacteria</taxon>
        <taxon>Pseudomonadati</taxon>
        <taxon>Planctomycetota</taxon>
        <taxon>Planctomycetia</taxon>
        <taxon>Pirellulales</taxon>
        <taxon>Pirellulaceae</taxon>
        <taxon>Rubripirellula</taxon>
    </lineage>
</organism>
<gene>
    <name evidence="3" type="ORF">Pla22_10360</name>
</gene>
<evidence type="ECO:0000256" key="1">
    <source>
        <dbReference type="SAM" id="Phobius"/>
    </source>
</evidence>
<dbReference type="GO" id="GO:0016740">
    <property type="term" value="F:transferase activity"/>
    <property type="evidence" value="ECO:0007669"/>
    <property type="project" value="UniProtKB-KW"/>
</dbReference>
<evidence type="ECO:0000313" key="3">
    <source>
        <dbReference type="EMBL" id="TWT53407.1"/>
    </source>
</evidence>
<keyword evidence="1" id="KW-1133">Transmembrane helix</keyword>
<comment type="caution">
    <text evidence="3">The sequence shown here is derived from an EMBL/GenBank/DDBJ whole genome shotgun (WGS) entry which is preliminary data.</text>
</comment>
<evidence type="ECO:0000313" key="4">
    <source>
        <dbReference type="Proteomes" id="UP000316598"/>
    </source>
</evidence>
<sequence length="316" mass="34035">MRLCVCLPVYNDWESVSELIAELVQVDGVVRIVVIDDGSTRLPNVDDLTDAVRGKARLELISLTTNLGHQRAIAIGLSALASDITFDALVVMDGDGQDDPAHIPVLVDTYRSVPDQTIVFARRSRRTEGLVFRCGYIGFKILHRALTGRGCDVGNFSLIPSASLSRLTHLSALWNHYAAAVLCSRLPTAKVDCPRRARVAGQSHMHVTSLAVHGLRAISVFGETVGVRVGLALATLIGLVFVALVAVVGIRLATTWAIPGWATSAVGLLLILLLNLMLLLAPSVLLILSARSGTSMIPALDWNDFVAKWKVIHDGR</sequence>
<proteinExistence type="predicted"/>
<feature type="transmembrane region" description="Helical" evidence="1">
    <location>
        <begin position="229"/>
        <end position="253"/>
    </location>
</feature>
<name>A0A5C5WS35_9BACT</name>
<dbReference type="Gene3D" id="3.90.550.10">
    <property type="entry name" value="Spore Coat Polysaccharide Biosynthesis Protein SpsA, Chain A"/>
    <property type="match status" value="1"/>
</dbReference>
<keyword evidence="1" id="KW-0812">Transmembrane</keyword>
<dbReference type="InterPro" id="IPR001173">
    <property type="entry name" value="Glyco_trans_2-like"/>
</dbReference>
<dbReference type="SUPFAM" id="SSF53448">
    <property type="entry name" value="Nucleotide-diphospho-sugar transferases"/>
    <property type="match status" value="1"/>
</dbReference>
<protein>
    <submittedName>
        <fullName evidence="3">Undecaprenyl phosphate 4-deoxy-4-formamido-L-arabinose transferase</fullName>
    </submittedName>
</protein>